<dbReference type="OrthoDB" id="7629933at2"/>
<dbReference type="AlphaFoldDB" id="A0A518HD70"/>
<dbReference type="KEGG" id="tpla:ElP_67650"/>
<evidence type="ECO:0000256" key="1">
    <source>
        <dbReference type="SAM" id="Phobius"/>
    </source>
</evidence>
<gene>
    <name evidence="2" type="ORF">ElP_67650</name>
</gene>
<keyword evidence="1" id="KW-1133">Transmembrane helix</keyword>
<organism evidence="2 3">
    <name type="scientific">Tautonia plasticadhaerens</name>
    <dbReference type="NCBI Taxonomy" id="2527974"/>
    <lineage>
        <taxon>Bacteria</taxon>
        <taxon>Pseudomonadati</taxon>
        <taxon>Planctomycetota</taxon>
        <taxon>Planctomycetia</taxon>
        <taxon>Isosphaerales</taxon>
        <taxon>Isosphaeraceae</taxon>
        <taxon>Tautonia</taxon>
    </lineage>
</organism>
<reference evidence="2 3" key="1">
    <citation type="submission" date="2019-02" db="EMBL/GenBank/DDBJ databases">
        <title>Deep-cultivation of Planctomycetes and their phenomic and genomic characterization uncovers novel biology.</title>
        <authorList>
            <person name="Wiegand S."/>
            <person name="Jogler M."/>
            <person name="Boedeker C."/>
            <person name="Pinto D."/>
            <person name="Vollmers J."/>
            <person name="Rivas-Marin E."/>
            <person name="Kohn T."/>
            <person name="Peeters S.H."/>
            <person name="Heuer A."/>
            <person name="Rast P."/>
            <person name="Oberbeckmann S."/>
            <person name="Bunk B."/>
            <person name="Jeske O."/>
            <person name="Meyerdierks A."/>
            <person name="Storesund J.E."/>
            <person name="Kallscheuer N."/>
            <person name="Luecker S."/>
            <person name="Lage O.M."/>
            <person name="Pohl T."/>
            <person name="Merkel B.J."/>
            <person name="Hornburger P."/>
            <person name="Mueller R.-W."/>
            <person name="Bruemmer F."/>
            <person name="Labrenz M."/>
            <person name="Spormann A.M."/>
            <person name="Op den Camp H."/>
            <person name="Overmann J."/>
            <person name="Amann R."/>
            <person name="Jetten M.S.M."/>
            <person name="Mascher T."/>
            <person name="Medema M.H."/>
            <person name="Devos D.P."/>
            <person name="Kaster A.-K."/>
            <person name="Ovreas L."/>
            <person name="Rohde M."/>
            <person name="Galperin M.Y."/>
            <person name="Jogler C."/>
        </authorList>
    </citation>
    <scope>NUCLEOTIDE SEQUENCE [LARGE SCALE GENOMIC DNA]</scope>
    <source>
        <strain evidence="2 3">ElP</strain>
    </source>
</reference>
<name>A0A518HD70_9BACT</name>
<accession>A0A518HD70</accession>
<evidence type="ECO:0000313" key="3">
    <source>
        <dbReference type="Proteomes" id="UP000317835"/>
    </source>
</evidence>
<feature type="transmembrane region" description="Helical" evidence="1">
    <location>
        <begin position="46"/>
        <end position="69"/>
    </location>
</feature>
<keyword evidence="1" id="KW-0812">Transmembrane</keyword>
<dbReference type="RefSeq" id="WP_145277597.1">
    <property type="nucleotide sequence ID" value="NZ_CP036426.1"/>
</dbReference>
<dbReference type="Pfam" id="PF20556">
    <property type="entry name" value="DUF6768"/>
    <property type="match status" value="1"/>
</dbReference>
<keyword evidence="3" id="KW-1185">Reference proteome</keyword>
<sequence>MTTDGKELDALIREALSREEAALFDRLGPPSLPDLLTETFRGRFRWINLFGGLLSFVFFGLAVSCAVMIFRTDDVPRLFRWGLGFSFSISAVLGLKLWFWMEMQRHATSREVKRVELAVAHLAAELRAGRAPGPDS</sequence>
<dbReference type="EMBL" id="CP036426">
    <property type="protein sequence ID" value="QDV38808.1"/>
    <property type="molecule type" value="Genomic_DNA"/>
</dbReference>
<dbReference type="InterPro" id="IPR046659">
    <property type="entry name" value="DUF6768"/>
</dbReference>
<evidence type="ECO:0000313" key="2">
    <source>
        <dbReference type="EMBL" id="QDV38808.1"/>
    </source>
</evidence>
<protein>
    <submittedName>
        <fullName evidence="2">Uncharacterized protein</fullName>
    </submittedName>
</protein>
<keyword evidence="1" id="KW-0472">Membrane</keyword>
<proteinExistence type="predicted"/>
<dbReference type="Proteomes" id="UP000317835">
    <property type="component" value="Chromosome"/>
</dbReference>
<feature type="transmembrane region" description="Helical" evidence="1">
    <location>
        <begin position="81"/>
        <end position="100"/>
    </location>
</feature>